<dbReference type="SUPFAM" id="SSF47648">
    <property type="entry name" value="Nucleoside phosphorylase/phosphoribosyltransferase N-terminal domain"/>
    <property type="match status" value="1"/>
</dbReference>
<dbReference type="HAMAP" id="MF_00211">
    <property type="entry name" value="TrpD"/>
    <property type="match status" value="1"/>
</dbReference>
<dbReference type="Gene3D" id="3.40.1030.10">
    <property type="entry name" value="Nucleoside phosphorylase/phosphoribosyltransferase catalytic domain"/>
    <property type="match status" value="1"/>
</dbReference>
<dbReference type="Proteomes" id="UP001499942">
    <property type="component" value="Unassembled WGS sequence"/>
</dbReference>
<dbReference type="InterPro" id="IPR017459">
    <property type="entry name" value="Glycosyl_Trfase_fam3_N_dom"/>
</dbReference>
<comment type="function">
    <text evidence="5">Catalyzes the transfer of the phosphoribosyl group of 5-phosphorylribose-1-pyrophosphate (PRPP) to anthranilate to yield N-(5'-phosphoribosyl)-anthranilate (PRA).</text>
</comment>
<feature type="binding site" evidence="5">
    <location>
        <position position="95"/>
    </location>
    <ligand>
        <name>5-phospho-alpha-D-ribose 1-diphosphate</name>
        <dbReference type="ChEBI" id="CHEBI:58017"/>
    </ligand>
</feature>
<evidence type="ECO:0000256" key="4">
    <source>
        <dbReference type="ARBA" id="ARBA00023141"/>
    </source>
</evidence>
<dbReference type="NCBIfam" id="TIGR01245">
    <property type="entry name" value="trpD"/>
    <property type="match status" value="1"/>
</dbReference>
<dbReference type="Gene3D" id="1.20.970.10">
    <property type="entry name" value="Transferase, Pyrimidine Nucleoside Phosphorylase, Chain C"/>
    <property type="match status" value="1"/>
</dbReference>
<feature type="binding site" evidence="5">
    <location>
        <position position="232"/>
    </location>
    <ligand>
        <name>Mg(2+)</name>
        <dbReference type="ChEBI" id="CHEBI:18420"/>
        <label>2</label>
    </ligand>
</feature>
<feature type="binding site" evidence="5">
    <location>
        <position position="173"/>
    </location>
    <ligand>
        <name>anthranilate</name>
        <dbReference type="ChEBI" id="CHEBI:16567"/>
        <label>2</label>
    </ligand>
</feature>
<accession>A0ABP5YYB8</accession>
<keyword evidence="5" id="KW-0460">Magnesium</keyword>
<dbReference type="Pfam" id="PF00591">
    <property type="entry name" value="Glycos_transf_3"/>
    <property type="match status" value="1"/>
</dbReference>
<name>A0ABP5YYB8_9ACTN</name>
<feature type="binding site" evidence="5">
    <location>
        <position position="231"/>
    </location>
    <ligand>
        <name>Mg(2+)</name>
        <dbReference type="ChEBI" id="CHEBI:18420"/>
        <label>2</label>
    </ligand>
</feature>
<feature type="binding site" evidence="5">
    <location>
        <begin position="115"/>
        <end position="123"/>
    </location>
    <ligand>
        <name>5-phospho-alpha-D-ribose 1-diphosphate</name>
        <dbReference type="ChEBI" id="CHEBI:58017"/>
    </ligand>
</feature>
<keyword evidence="1 5" id="KW-0328">Glycosyltransferase</keyword>
<dbReference type="InterPro" id="IPR005940">
    <property type="entry name" value="Anthranilate_Pribosyl_Tfrase"/>
</dbReference>
<evidence type="ECO:0000256" key="2">
    <source>
        <dbReference type="ARBA" id="ARBA00022679"/>
    </source>
</evidence>
<comment type="similarity">
    <text evidence="5">Belongs to the anthranilate phosphoribosyltransferase family.</text>
</comment>
<evidence type="ECO:0000259" key="7">
    <source>
        <dbReference type="Pfam" id="PF02885"/>
    </source>
</evidence>
<comment type="cofactor">
    <cofactor evidence="5">
        <name>Mg(2+)</name>
        <dbReference type="ChEBI" id="CHEBI:18420"/>
    </cofactor>
    <text evidence="5">Binds 2 magnesium ions per monomer.</text>
</comment>
<feature type="binding site" evidence="5">
    <location>
        <position position="127"/>
    </location>
    <ligand>
        <name>5-phospho-alpha-D-ribose 1-diphosphate</name>
        <dbReference type="ChEBI" id="CHEBI:58017"/>
    </ligand>
</feature>
<dbReference type="Pfam" id="PF02885">
    <property type="entry name" value="Glycos_trans_3N"/>
    <property type="match status" value="1"/>
</dbReference>
<feature type="domain" description="Glycosyl transferase family 3" evidence="6">
    <location>
        <begin position="81"/>
        <end position="345"/>
    </location>
</feature>
<evidence type="ECO:0000313" key="9">
    <source>
        <dbReference type="Proteomes" id="UP001499942"/>
    </source>
</evidence>
<keyword evidence="2 5" id="KW-0808">Transferase</keyword>
<reference evidence="9" key="1">
    <citation type="journal article" date="2019" name="Int. J. Syst. Evol. Microbiol.">
        <title>The Global Catalogue of Microorganisms (GCM) 10K type strain sequencing project: providing services to taxonomists for standard genome sequencing and annotation.</title>
        <authorList>
            <consortium name="The Broad Institute Genomics Platform"/>
            <consortium name="The Broad Institute Genome Sequencing Center for Infectious Disease"/>
            <person name="Wu L."/>
            <person name="Ma J."/>
        </authorList>
    </citation>
    <scope>NUCLEOTIDE SEQUENCE [LARGE SCALE GENOMIC DNA]</scope>
    <source>
        <strain evidence="9">JCM 5062</strain>
    </source>
</reference>
<protein>
    <recommendedName>
        <fullName evidence="5">Anthranilate phosphoribosyltransferase</fullName>
        <ecNumber evidence="5">2.4.2.18</ecNumber>
    </recommendedName>
</protein>
<comment type="subunit">
    <text evidence="5">Homodimer.</text>
</comment>
<comment type="pathway">
    <text evidence="5">Amino-acid biosynthesis; L-tryptophan biosynthesis; L-tryptophan from chorismate: step 2/5.</text>
</comment>
<keyword evidence="5" id="KW-0479">Metal-binding</keyword>
<feature type="binding site" evidence="5">
    <location>
        <begin position="97"/>
        <end position="100"/>
    </location>
    <ligand>
        <name>5-phospho-alpha-D-ribose 1-diphosphate</name>
        <dbReference type="ChEBI" id="CHEBI:58017"/>
    </ligand>
</feature>
<sequence>MTAEPQGPSWPELLNALLDRRSLSAEDTDWAMDEVMSGAAGPVRLAGLLVALRAKGETVEEIEGLVRAMRRHAVPLVVPGPAVDIVGTGGDGSNSVNISTMSAVVAAGAGARVVKHGNRSASSACGSADVLEELGVALSLPPADVAEVAEETGITFCFAPEFHPAMRHAAGPRRELGVRTVFNALGPLVNPASPAGLALGVADARLAPLLAGVLARRGVSALVFRGDDGMDELTVTTTSTVWSVNGSAVRTEVFDPRDLGMAFARPDALRGGDRAHNARVAREVLAGARGPVRDAVLLSAAAGLAALDPVAAGSGAGSLSASASVTERLAVGVERAAASIDSGAAAAVLERWAAVTTKRSEALVEVGAGVGR</sequence>
<dbReference type="EC" id="2.4.2.18" evidence="5"/>
<dbReference type="PANTHER" id="PTHR43285">
    <property type="entry name" value="ANTHRANILATE PHOSPHORIBOSYLTRANSFERASE"/>
    <property type="match status" value="1"/>
</dbReference>
<dbReference type="SUPFAM" id="SSF52418">
    <property type="entry name" value="Nucleoside phosphorylase/phosphoribosyltransferase catalytic domain"/>
    <property type="match status" value="1"/>
</dbReference>
<feature type="binding site" evidence="5">
    <location>
        <position position="87"/>
    </location>
    <ligand>
        <name>anthranilate</name>
        <dbReference type="ChEBI" id="CHEBI:16567"/>
        <label>1</label>
    </ligand>
</feature>
<evidence type="ECO:0000256" key="3">
    <source>
        <dbReference type="ARBA" id="ARBA00022822"/>
    </source>
</evidence>
<feature type="binding site" evidence="5">
    <location>
        <position position="87"/>
    </location>
    <ligand>
        <name>5-phospho-alpha-D-ribose 1-diphosphate</name>
        <dbReference type="ChEBI" id="CHEBI:58017"/>
    </ligand>
</feature>
<dbReference type="InterPro" id="IPR000312">
    <property type="entry name" value="Glycosyl_Trfase_fam3"/>
</dbReference>
<keyword evidence="4 5" id="KW-0057">Aromatic amino acid biosynthesis</keyword>
<proteinExistence type="inferred from homology"/>
<feature type="binding site" evidence="5">
    <location>
        <position position="99"/>
    </location>
    <ligand>
        <name>Mg(2+)</name>
        <dbReference type="ChEBI" id="CHEBI:18420"/>
        <label>1</label>
    </ligand>
</feature>
<evidence type="ECO:0000256" key="5">
    <source>
        <dbReference type="HAMAP-Rule" id="MF_00211"/>
    </source>
</evidence>
<comment type="caution">
    <text evidence="5">Lacks conserved residue(s) required for the propagation of feature annotation.</text>
</comment>
<evidence type="ECO:0000313" key="8">
    <source>
        <dbReference type="EMBL" id="GAA2487532.1"/>
    </source>
</evidence>
<evidence type="ECO:0000259" key="6">
    <source>
        <dbReference type="Pfam" id="PF00591"/>
    </source>
</evidence>
<organism evidence="8 9">
    <name type="scientific">Streptomyces gobitricini</name>
    <dbReference type="NCBI Taxonomy" id="68211"/>
    <lineage>
        <taxon>Bacteria</taxon>
        <taxon>Bacillati</taxon>
        <taxon>Actinomycetota</taxon>
        <taxon>Actinomycetes</taxon>
        <taxon>Kitasatosporales</taxon>
        <taxon>Streptomycetaceae</taxon>
        <taxon>Streptomyces</taxon>
    </lineage>
</organism>
<gene>
    <name evidence="8" type="primary">trpD_1</name>
    <name evidence="5" type="synonym">trpD</name>
    <name evidence="8" type="ORF">GCM10010393_18590</name>
</gene>
<comment type="caution">
    <text evidence="8">The sequence shown here is derived from an EMBL/GenBank/DDBJ whole genome shotgun (WGS) entry which is preliminary data.</text>
</comment>
<dbReference type="PANTHER" id="PTHR43285:SF2">
    <property type="entry name" value="ANTHRANILATE PHOSPHORIBOSYLTRANSFERASE"/>
    <property type="match status" value="1"/>
</dbReference>
<evidence type="ECO:0000256" key="1">
    <source>
        <dbReference type="ARBA" id="ARBA00022676"/>
    </source>
</evidence>
<keyword evidence="5" id="KW-0028">Amino-acid biosynthesis</keyword>
<feature type="binding site" evidence="5">
    <location>
        <position position="118"/>
    </location>
    <ligand>
        <name>anthranilate</name>
        <dbReference type="ChEBI" id="CHEBI:16567"/>
        <label>1</label>
    </ligand>
</feature>
<feature type="binding site" evidence="5">
    <location>
        <begin position="90"/>
        <end position="91"/>
    </location>
    <ligand>
        <name>5-phospho-alpha-D-ribose 1-diphosphate</name>
        <dbReference type="ChEBI" id="CHEBI:58017"/>
    </ligand>
</feature>
<dbReference type="InterPro" id="IPR036320">
    <property type="entry name" value="Glycosyl_Trfase_fam3_N_dom_sf"/>
</dbReference>
<comment type="catalytic activity">
    <reaction evidence="5">
        <text>N-(5-phospho-beta-D-ribosyl)anthranilate + diphosphate = 5-phospho-alpha-D-ribose 1-diphosphate + anthranilate</text>
        <dbReference type="Rhea" id="RHEA:11768"/>
        <dbReference type="ChEBI" id="CHEBI:16567"/>
        <dbReference type="ChEBI" id="CHEBI:18277"/>
        <dbReference type="ChEBI" id="CHEBI:33019"/>
        <dbReference type="ChEBI" id="CHEBI:58017"/>
        <dbReference type="EC" id="2.4.2.18"/>
    </reaction>
</comment>
<dbReference type="InterPro" id="IPR035902">
    <property type="entry name" value="Nuc_phospho_transferase"/>
</dbReference>
<feature type="binding site" evidence="5">
    <location>
        <position position="232"/>
    </location>
    <ligand>
        <name>Mg(2+)</name>
        <dbReference type="ChEBI" id="CHEBI:18420"/>
        <label>1</label>
    </ligand>
</feature>
<feature type="domain" description="Glycosyl transferase family 3 N-terminal" evidence="7">
    <location>
        <begin position="12"/>
        <end position="73"/>
    </location>
</feature>
<dbReference type="GO" id="GO:0016757">
    <property type="term" value="F:glycosyltransferase activity"/>
    <property type="evidence" value="ECO:0007669"/>
    <property type="project" value="UniProtKB-KW"/>
</dbReference>
<keyword evidence="3 5" id="KW-0822">Tryptophan biosynthesis</keyword>
<dbReference type="EMBL" id="BAAASR010000010">
    <property type="protein sequence ID" value="GAA2487532.1"/>
    <property type="molecule type" value="Genomic_DNA"/>
</dbReference>
<keyword evidence="9" id="KW-1185">Reference proteome</keyword>